<dbReference type="SMART" id="SM00331">
    <property type="entry name" value="PP2C_SIG"/>
    <property type="match status" value="1"/>
</dbReference>
<dbReference type="InterPro" id="IPR036457">
    <property type="entry name" value="PPM-type-like_dom_sf"/>
</dbReference>
<name>A0A0R2SUT9_9GAMM</name>
<dbReference type="Gene3D" id="3.60.40.10">
    <property type="entry name" value="PPM-type phosphatase domain"/>
    <property type="match status" value="1"/>
</dbReference>
<feature type="domain" description="PPM-type phosphatase" evidence="1">
    <location>
        <begin position="31"/>
        <end position="267"/>
    </location>
</feature>
<dbReference type="GO" id="GO:0004722">
    <property type="term" value="F:protein serine/threonine phosphatase activity"/>
    <property type="evidence" value="ECO:0007669"/>
    <property type="project" value="InterPro"/>
</dbReference>
<sequence length="273" mass="29224">MRSKGNNSVARNDAAVSEMSDDLAVTCGHFCLAAESDTGRKRKTNQDRFYIDAESSLIVIADGMGGHRAGELAAQIAVERIPADFAAAQSNSNHSAAECLHVALTEANAAIFAQAAVPENAGMGTTAIAAHLLDDQLNIAHIGDSRLYLFRRGSLEQLTHDHSLLQDLIDDGFYTERTSRSTGVGHVVTRALGIKAAIDSDKISCTMQEGDLLLFCTDGLSDLVADWQISDTLADCKGDLAFTCRTLINHANRNGGRDNVTVVLASYRSARDK</sequence>
<dbReference type="SMART" id="SM00332">
    <property type="entry name" value="PP2Cc"/>
    <property type="match status" value="1"/>
</dbReference>
<proteinExistence type="predicted"/>
<dbReference type="InterPro" id="IPR001932">
    <property type="entry name" value="PPM-type_phosphatase-like_dom"/>
</dbReference>
<dbReference type="InterPro" id="IPR015655">
    <property type="entry name" value="PP2C"/>
</dbReference>
<dbReference type="NCBIfam" id="NF033484">
    <property type="entry name" value="Stp1_PP2C_phos"/>
    <property type="match status" value="1"/>
</dbReference>
<dbReference type="Pfam" id="PF13672">
    <property type="entry name" value="PP2C_2"/>
    <property type="match status" value="1"/>
</dbReference>
<organism evidence="2 3">
    <name type="scientific">OM182 bacterium BACL3 MAG-120619-bin3</name>
    <dbReference type="NCBI Taxonomy" id="1655593"/>
    <lineage>
        <taxon>Bacteria</taxon>
        <taxon>Pseudomonadati</taxon>
        <taxon>Pseudomonadota</taxon>
        <taxon>Gammaproteobacteria</taxon>
        <taxon>OMG group</taxon>
        <taxon>OM182 clade</taxon>
    </lineage>
</organism>
<gene>
    <name evidence="2" type="ORF">ABR85_11835</name>
</gene>
<accession>A0A0R2SUT9</accession>
<comment type="caution">
    <text evidence="2">The sequence shown here is derived from an EMBL/GenBank/DDBJ whole genome shotgun (WGS) entry which is preliminary data.</text>
</comment>
<reference evidence="2 3" key="1">
    <citation type="submission" date="2015-10" db="EMBL/GenBank/DDBJ databases">
        <title>Metagenome-Assembled Genomes uncover a global brackish microbiome.</title>
        <authorList>
            <person name="Hugerth L.W."/>
            <person name="Larsson J."/>
            <person name="Alneberg J."/>
            <person name="Lindh M.V."/>
            <person name="Legrand C."/>
            <person name="Pinhassi J."/>
            <person name="Andersson A.F."/>
        </authorList>
    </citation>
    <scope>NUCLEOTIDE SEQUENCE [LARGE SCALE GENOMIC DNA]</scope>
    <source>
        <strain evidence="2">BACL22 MAG-120619-bin3</strain>
    </source>
</reference>
<dbReference type="EMBL" id="LICD01000228">
    <property type="protein sequence ID" value="KRO79039.1"/>
    <property type="molecule type" value="Genomic_DNA"/>
</dbReference>
<evidence type="ECO:0000313" key="2">
    <source>
        <dbReference type="EMBL" id="KRO79039.1"/>
    </source>
</evidence>
<evidence type="ECO:0000259" key="1">
    <source>
        <dbReference type="PROSITE" id="PS51746"/>
    </source>
</evidence>
<evidence type="ECO:0000313" key="3">
    <source>
        <dbReference type="Proteomes" id="UP000051242"/>
    </source>
</evidence>
<dbReference type="PROSITE" id="PS51746">
    <property type="entry name" value="PPM_2"/>
    <property type="match status" value="1"/>
</dbReference>
<protein>
    <recommendedName>
        <fullName evidence="1">PPM-type phosphatase domain-containing protein</fullName>
    </recommendedName>
</protein>
<dbReference type="PANTHER" id="PTHR13832">
    <property type="entry name" value="PROTEIN PHOSPHATASE 2C"/>
    <property type="match status" value="1"/>
</dbReference>
<dbReference type="SUPFAM" id="SSF81606">
    <property type="entry name" value="PP2C-like"/>
    <property type="match status" value="1"/>
</dbReference>
<dbReference type="Proteomes" id="UP000051242">
    <property type="component" value="Unassembled WGS sequence"/>
</dbReference>
<dbReference type="CDD" id="cd00143">
    <property type="entry name" value="PP2Cc"/>
    <property type="match status" value="1"/>
</dbReference>
<dbReference type="AlphaFoldDB" id="A0A0R2SUT9"/>
<dbReference type="PANTHER" id="PTHR13832:SF827">
    <property type="entry name" value="PROTEIN PHOSPHATASE 1L"/>
    <property type="match status" value="1"/>
</dbReference>